<dbReference type="SMART" id="SM00481">
    <property type="entry name" value="POLIIIAc"/>
    <property type="match status" value="1"/>
</dbReference>
<dbReference type="InterPro" id="IPR041931">
    <property type="entry name" value="DNA_pol3_alpha_thumb_dom"/>
</dbReference>
<keyword evidence="4" id="KW-0235">DNA replication</keyword>
<dbReference type="GO" id="GO:0003887">
    <property type="term" value="F:DNA-directed DNA polymerase activity"/>
    <property type="evidence" value="ECO:0007669"/>
    <property type="project" value="UniProtKB-KW"/>
</dbReference>
<name>A0A1G2F131_9BACT</name>
<dbReference type="Pfam" id="PF02811">
    <property type="entry name" value="PHP"/>
    <property type="match status" value="1"/>
</dbReference>
<dbReference type="Pfam" id="PF17657">
    <property type="entry name" value="DNA_pol3_finger"/>
    <property type="match status" value="1"/>
</dbReference>
<dbReference type="Gene3D" id="3.20.20.140">
    <property type="entry name" value="Metal-dependent hydrolases"/>
    <property type="match status" value="1"/>
</dbReference>
<comment type="caution">
    <text evidence="8">The sequence shown here is derived from an EMBL/GenBank/DDBJ whole genome shotgun (WGS) entry which is preliminary data.</text>
</comment>
<dbReference type="SUPFAM" id="SSF89550">
    <property type="entry name" value="PHP domain-like"/>
    <property type="match status" value="1"/>
</dbReference>
<dbReference type="InterPro" id="IPR011708">
    <property type="entry name" value="DNA_pol3_alpha_NTPase_dom"/>
</dbReference>
<dbReference type="EC" id="2.7.7.7" evidence="1"/>
<evidence type="ECO:0000256" key="4">
    <source>
        <dbReference type="ARBA" id="ARBA00022705"/>
    </source>
</evidence>
<reference evidence="8 9" key="1">
    <citation type="journal article" date="2016" name="Nat. Commun.">
        <title>Thousands of microbial genomes shed light on interconnected biogeochemical processes in an aquifer system.</title>
        <authorList>
            <person name="Anantharaman K."/>
            <person name="Brown C.T."/>
            <person name="Hug L.A."/>
            <person name="Sharon I."/>
            <person name="Castelle C.J."/>
            <person name="Probst A.J."/>
            <person name="Thomas B.C."/>
            <person name="Singh A."/>
            <person name="Wilkins M.J."/>
            <person name="Karaoz U."/>
            <person name="Brodie E.L."/>
            <person name="Williams K.H."/>
            <person name="Hubbard S.S."/>
            <person name="Banfield J.F."/>
        </authorList>
    </citation>
    <scope>NUCLEOTIDE SEQUENCE [LARGE SCALE GENOMIC DNA]</scope>
</reference>
<dbReference type="NCBIfam" id="NF004226">
    <property type="entry name" value="PRK05673.1"/>
    <property type="match status" value="1"/>
</dbReference>
<organism evidence="8 9">
    <name type="scientific">Candidatus Portnoybacteria bacterium RBG_13_40_8</name>
    <dbReference type="NCBI Taxonomy" id="1801990"/>
    <lineage>
        <taxon>Bacteria</taxon>
        <taxon>Candidatus Portnoyibacteriota</taxon>
    </lineage>
</organism>
<dbReference type="InterPro" id="IPR004805">
    <property type="entry name" value="DnaE2/DnaE/PolC"/>
</dbReference>
<dbReference type="PANTHER" id="PTHR32294">
    <property type="entry name" value="DNA POLYMERASE III SUBUNIT ALPHA"/>
    <property type="match status" value="1"/>
</dbReference>
<comment type="catalytic activity">
    <reaction evidence="6">
        <text>DNA(n) + a 2'-deoxyribonucleoside 5'-triphosphate = DNA(n+1) + diphosphate</text>
        <dbReference type="Rhea" id="RHEA:22508"/>
        <dbReference type="Rhea" id="RHEA-COMP:17339"/>
        <dbReference type="Rhea" id="RHEA-COMP:17340"/>
        <dbReference type="ChEBI" id="CHEBI:33019"/>
        <dbReference type="ChEBI" id="CHEBI:61560"/>
        <dbReference type="ChEBI" id="CHEBI:173112"/>
        <dbReference type="EC" id="2.7.7.7"/>
    </reaction>
</comment>
<evidence type="ECO:0000313" key="9">
    <source>
        <dbReference type="Proteomes" id="UP000177810"/>
    </source>
</evidence>
<keyword evidence="3" id="KW-0548">Nucleotidyltransferase</keyword>
<gene>
    <name evidence="8" type="ORF">A2V69_00370</name>
</gene>
<dbReference type="InterPro" id="IPR003141">
    <property type="entry name" value="Pol/His_phosphatase_N"/>
</dbReference>
<dbReference type="InterPro" id="IPR004013">
    <property type="entry name" value="PHP_dom"/>
</dbReference>
<dbReference type="GO" id="GO:0008408">
    <property type="term" value="F:3'-5' exonuclease activity"/>
    <property type="evidence" value="ECO:0007669"/>
    <property type="project" value="InterPro"/>
</dbReference>
<dbReference type="GO" id="GO:0006260">
    <property type="term" value="P:DNA replication"/>
    <property type="evidence" value="ECO:0007669"/>
    <property type="project" value="UniProtKB-KW"/>
</dbReference>
<dbReference type="AlphaFoldDB" id="A0A1G2F131"/>
<protein>
    <recommendedName>
        <fullName evidence="1">DNA-directed DNA polymerase</fullName>
        <ecNumber evidence="1">2.7.7.7</ecNumber>
    </recommendedName>
</protein>
<dbReference type="Proteomes" id="UP000177810">
    <property type="component" value="Unassembled WGS sequence"/>
</dbReference>
<dbReference type="InterPro" id="IPR029460">
    <property type="entry name" value="DNAPol_HHH"/>
</dbReference>
<evidence type="ECO:0000256" key="3">
    <source>
        <dbReference type="ARBA" id="ARBA00022695"/>
    </source>
</evidence>
<dbReference type="Gene3D" id="1.10.150.870">
    <property type="match status" value="1"/>
</dbReference>
<dbReference type="PANTHER" id="PTHR32294:SF0">
    <property type="entry name" value="DNA POLYMERASE III SUBUNIT ALPHA"/>
    <property type="match status" value="1"/>
</dbReference>
<dbReference type="Pfam" id="PF07733">
    <property type="entry name" value="DNA_pol3_alpha"/>
    <property type="match status" value="1"/>
</dbReference>
<dbReference type="CDD" id="cd12113">
    <property type="entry name" value="PHP_PolIIIA_DnaE3"/>
    <property type="match status" value="1"/>
</dbReference>
<evidence type="ECO:0000256" key="2">
    <source>
        <dbReference type="ARBA" id="ARBA00022679"/>
    </source>
</evidence>
<dbReference type="Pfam" id="PF14579">
    <property type="entry name" value="HHH_6"/>
    <property type="match status" value="1"/>
</dbReference>
<dbReference type="STRING" id="1801990.A2V69_00370"/>
<evidence type="ECO:0000256" key="5">
    <source>
        <dbReference type="ARBA" id="ARBA00022932"/>
    </source>
</evidence>
<feature type="domain" description="Polymerase/histidinol phosphatase N-terminal" evidence="7">
    <location>
        <begin position="7"/>
        <end position="74"/>
    </location>
</feature>
<feature type="non-terminal residue" evidence="8">
    <location>
        <position position="853"/>
    </location>
</feature>
<dbReference type="InterPro" id="IPR016195">
    <property type="entry name" value="Pol/histidinol_Pase-like"/>
</dbReference>
<keyword evidence="5" id="KW-0239">DNA-directed DNA polymerase</keyword>
<accession>A0A1G2F131</accession>
<evidence type="ECO:0000313" key="8">
    <source>
        <dbReference type="EMBL" id="OGZ31784.1"/>
    </source>
</evidence>
<dbReference type="InterPro" id="IPR040982">
    <property type="entry name" value="DNA_pol3_finger"/>
</dbReference>
<sequence>MAEQKFIHLHVHSHYSLLDGLAKIDELVEKAKEFGMDSLALTDHGAMYGAIEFYRKCLAAEIKPIIGVETYVVSGSRFDKGAGKMDIRYHIVLLAKNNVGYRNLIKLVTKSYLEGFYYKPRVDKEILKEHSEGLIALSGCLQGEVPSAVLADDWAHAKKSALEYNEIFGQGNFYLEIQDHPNELDQVRTNEGMIKLAKELNLPLVATNDVHYLNKEDADVHDILLCIQTTHTVDEKERMTMKGEDYSLKSPDQIIRAFKDIPEAIENTQKIAEQCNLKIELDKIELPHFPLPEKETADSYLEKLCEIGFAKRFPLTLFDKKDGQKELEKIKERLNYELKTIKKTGFASYFLIVQDVVNWAKNQGIVVGPGRGSAAGSLVSYLLNITNIDPLEYRLLFERFLNPERISMPDIDLDFADVRRNEVIAYVSKKFGENHVAQIITFGTMAARAAIRDAGRALGYTYSLCDQIAKMIPFGFSLKESLEKIPEFSSAYDTDDQVKILIDIAIKLEGVARHASTHAAGIVITREPIDNLVPRQHPTQDDQSIVTQYEMHSIEALGLLKIDFLGLKNLTTIESTINIIEKLRGIKLNIDTIPLDDEKAFDVFRKADTVGVFQLESSGMRKYLQKLKPNILEDIIAMVALYRPGPMGLIPEYIARKHGEKEIKYIHPKLKPILENTYGIAVYQEQLMQICKDLAGFSSSEADVLRKAVGKKIRKLLEQQANKMIEGMISNGIAKEVAQKIWDFVEPFAQYGFNRSHATCYALIAYQTAYLKANFTEEFITALMQADEKDLDRINILVEDAKKHNIRVLPPDINESLDNFTLVPPSSIRFGLAAIKNVGHNVVREIVEERKKN</sequence>
<keyword evidence="2" id="KW-0808">Transferase</keyword>
<proteinExistence type="predicted"/>
<dbReference type="EMBL" id="MHMT01000033">
    <property type="protein sequence ID" value="OGZ31784.1"/>
    <property type="molecule type" value="Genomic_DNA"/>
</dbReference>
<evidence type="ECO:0000256" key="1">
    <source>
        <dbReference type="ARBA" id="ARBA00012417"/>
    </source>
</evidence>
<evidence type="ECO:0000259" key="7">
    <source>
        <dbReference type="SMART" id="SM00481"/>
    </source>
</evidence>
<dbReference type="NCBIfam" id="TIGR00594">
    <property type="entry name" value="polc"/>
    <property type="match status" value="1"/>
</dbReference>
<dbReference type="Gene3D" id="1.10.10.1600">
    <property type="entry name" value="Bacterial DNA polymerase III alpha subunit, thumb domain"/>
    <property type="match status" value="1"/>
</dbReference>
<evidence type="ECO:0000256" key="6">
    <source>
        <dbReference type="ARBA" id="ARBA00049244"/>
    </source>
</evidence>